<dbReference type="Proteomes" id="UP001597371">
    <property type="component" value="Unassembled WGS sequence"/>
</dbReference>
<evidence type="ECO:0000256" key="2">
    <source>
        <dbReference type="ARBA" id="ARBA00018370"/>
    </source>
</evidence>
<dbReference type="SUPFAM" id="SSF54534">
    <property type="entry name" value="FKBP-like"/>
    <property type="match status" value="1"/>
</dbReference>
<evidence type="ECO:0000256" key="10">
    <source>
        <dbReference type="ARBA" id="ARBA00031484"/>
    </source>
</evidence>
<dbReference type="PANTHER" id="PTHR47529:SF1">
    <property type="entry name" value="PERIPLASMIC CHAPERONE PPID"/>
    <property type="match status" value="1"/>
</dbReference>
<accession>A0ABW5CT44</accession>
<dbReference type="InterPro" id="IPR000297">
    <property type="entry name" value="PPIase_PpiC"/>
</dbReference>
<proteinExistence type="inferred from homology"/>
<organism evidence="16 17">
    <name type="scientific">Aureimonas populi</name>
    <dbReference type="NCBI Taxonomy" id="1701758"/>
    <lineage>
        <taxon>Bacteria</taxon>
        <taxon>Pseudomonadati</taxon>
        <taxon>Pseudomonadota</taxon>
        <taxon>Alphaproteobacteria</taxon>
        <taxon>Hyphomicrobiales</taxon>
        <taxon>Aurantimonadaceae</taxon>
        <taxon>Aureimonas</taxon>
    </lineage>
</organism>
<keyword evidence="8" id="KW-0143">Chaperone</keyword>
<keyword evidence="14" id="KW-0697">Rotamase</keyword>
<dbReference type="InterPro" id="IPR027304">
    <property type="entry name" value="Trigger_fact/SurA_dom_sf"/>
</dbReference>
<keyword evidence="7" id="KW-0472">Membrane</keyword>
<evidence type="ECO:0000256" key="14">
    <source>
        <dbReference type="PROSITE-ProRule" id="PRU00278"/>
    </source>
</evidence>
<keyword evidence="3" id="KW-1003">Cell membrane</keyword>
<dbReference type="InterPro" id="IPR046357">
    <property type="entry name" value="PPIase_dom_sf"/>
</dbReference>
<dbReference type="EMBL" id="JBHUIJ010000023">
    <property type="protein sequence ID" value="MFD2238993.1"/>
    <property type="molecule type" value="Genomic_DNA"/>
</dbReference>
<evidence type="ECO:0000313" key="17">
    <source>
        <dbReference type="Proteomes" id="UP001597371"/>
    </source>
</evidence>
<evidence type="ECO:0000256" key="8">
    <source>
        <dbReference type="ARBA" id="ARBA00023186"/>
    </source>
</evidence>
<protein>
    <recommendedName>
        <fullName evidence="2">Parvulin-like PPIase</fullName>
    </recommendedName>
    <alternativeName>
        <fullName evidence="9">Peptidyl-prolyl cis-trans isomerase plp</fullName>
    </alternativeName>
    <alternativeName>
        <fullName evidence="12">Periplasmic chaperone PpiD</fullName>
    </alternativeName>
    <alternativeName>
        <fullName evidence="13">Periplasmic folding chaperone</fullName>
    </alternativeName>
    <alternativeName>
        <fullName evidence="10">Rotamase plp</fullName>
    </alternativeName>
</protein>
<dbReference type="Pfam" id="PF13624">
    <property type="entry name" value="SurA_N_3"/>
    <property type="match status" value="1"/>
</dbReference>
<evidence type="ECO:0000256" key="5">
    <source>
        <dbReference type="ARBA" id="ARBA00022692"/>
    </source>
</evidence>
<feature type="domain" description="PpiC" evidence="15">
    <location>
        <begin position="268"/>
        <end position="355"/>
    </location>
</feature>
<evidence type="ECO:0000256" key="3">
    <source>
        <dbReference type="ARBA" id="ARBA00022475"/>
    </source>
</evidence>
<evidence type="ECO:0000256" key="6">
    <source>
        <dbReference type="ARBA" id="ARBA00022989"/>
    </source>
</evidence>
<dbReference type="InterPro" id="IPR052029">
    <property type="entry name" value="PpiD_chaperone"/>
</dbReference>
<evidence type="ECO:0000256" key="4">
    <source>
        <dbReference type="ARBA" id="ARBA00022519"/>
    </source>
</evidence>
<evidence type="ECO:0000259" key="15">
    <source>
        <dbReference type="PROSITE" id="PS50198"/>
    </source>
</evidence>
<evidence type="ECO:0000256" key="13">
    <source>
        <dbReference type="ARBA" id="ARBA00042775"/>
    </source>
</evidence>
<keyword evidence="17" id="KW-1185">Reference proteome</keyword>
<evidence type="ECO:0000313" key="16">
    <source>
        <dbReference type="EMBL" id="MFD2238993.1"/>
    </source>
</evidence>
<evidence type="ECO:0000256" key="12">
    <source>
        <dbReference type="ARBA" id="ARBA00040743"/>
    </source>
</evidence>
<reference evidence="17" key="1">
    <citation type="journal article" date="2019" name="Int. J. Syst. Evol. Microbiol.">
        <title>The Global Catalogue of Microorganisms (GCM) 10K type strain sequencing project: providing services to taxonomists for standard genome sequencing and annotation.</title>
        <authorList>
            <consortium name="The Broad Institute Genomics Platform"/>
            <consortium name="The Broad Institute Genome Sequencing Center for Infectious Disease"/>
            <person name="Wu L."/>
            <person name="Ma J."/>
        </authorList>
    </citation>
    <scope>NUCLEOTIDE SEQUENCE [LARGE SCALE GENOMIC DNA]</scope>
    <source>
        <strain evidence="17">ZS-35-S2</strain>
    </source>
</reference>
<keyword evidence="4" id="KW-0997">Cell inner membrane</keyword>
<dbReference type="Pfam" id="PF13145">
    <property type="entry name" value="Rotamase_2"/>
    <property type="match status" value="1"/>
</dbReference>
<dbReference type="RefSeq" id="WP_209736277.1">
    <property type="nucleotide sequence ID" value="NZ_CP072611.1"/>
</dbReference>
<evidence type="ECO:0000256" key="9">
    <source>
        <dbReference type="ARBA" id="ARBA00030642"/>
    </source>
</evidence>
<evidence type="ECO:0000256" key="11">
    <source>
        <dbReference type="ARBA" id="ARBA00038408"/>
    </source>
</evidence>
<sequence length="630" mass="67029">MMDSLRRSISGWTGKIVLGLMLGVFAVAWTVADGFSVGGSSNTVMTAGGTSVSVQDYQIAYQQNLARLSQQFQRRLTPDEAAAFGVDQSTLSQLSSGALLDEQGRVLGLGLSEEGLLRLIAEDPAFQDANGNFSRNAFRAVLQNAGLSEVAYLERLGETALRGQIVQAVTAGVSAPQAVNTAFGLYVGEQRSVRYVTLEPEPATALPDPSTEELDDFFTAGSADYAAPEYRSFSYVDLTPDAITDPASVDEAAIQSAYEADLTPYTQAERRRVRQIVFPSEADAQAAVAQLEGGASFEEVAASAGRTPGDTELGLLARSEIPDSNIAEAAFSLALNEPSSVVAGIFGPTVVEVSEIVPESVRPLDEVRDELRERLALDAANDRVDAAYDAFEAARAGGATMEEAARETGLQLMTVESVDRAGLSAEGTPIDALPAQEELLEAVFEAEPGFHALPINYESNSFLFYDVTDVIEARERTLDEVRDQVIADWKEDEAQRLLEERAEALRARIEGGETIDAVALAERLEVRTASGLTRATAQAQLGQPASRAAFSGPAGTVAAAPALAAGNRLVLVVDEVVAPADPLASLPQGQSEQVAQAMRNDFVQAYVGVLQQQYPVRYNQQAVQAAGGQR</sequence>
<keyword evidence="5" id="KW-0812">Transmembrane</keyword>
<keyword evidence="14" id="KW-0413">Isomerase</keyword>
<comment type="caution">
    <text evidence="16">The sequence shown here is derived from an EMBL/GenBank/DDBJ whole genome shotgun (WGS) entry which is preliminary data.</text>
</comment>
<keyword evidence="6" id="KW-1133">Transmembrane helix</keyword>
<evidence type="ECO:0000256" key="7">
    <source>
        <dbReference type="ARBA" id="ARBA00023136"/>
    </source>
</evidence>
<dbReference type="PROSITE" id="PS50198">
    <property type="entry name" value="PPIC_PPIASE_2"/>
    <property type="match status" value="1"/>
</dbReference>
<comment type="subcellular location">
    <subcellularLocation>
        <location evidence="1">Cell inner membrane</location>
        <topology evidence="1">Single-pass type II membrane protein</topology>
        <orientation evidence="1">Periplasmic side</orientation>
    </subcellularLocation>
</comment>
<dbReference type="SUPFAM" id="SSF109998">
    <property type="entry name" value="Triger factor/SurA peptide-binding domain-like"/>
    <property type="match status" value="1"/>
</dbReference>
<evidence type="ECO:0000256" key="1">
    <source>
        <dbReference type="ARBA" id="ARBA00004382"/>
    </source>
</evidence>
<dbReference type="Gene3D" id="3.10.50.40">
    <property type="match status" value="1"/>
</dbReference>
<comment type="similarity">
    <text evidence="11">Belongs to the PpiD chaperone family.</text>
</comment>
<dbReference type="PANTHER" id="PTHR47529">
    <property type="entry name" value="PEPTIDYL-PROLYL CIS-TRANS ISOMERASE D"/>
    <property type="match status" value="1"/>
</dbReference>
<name>A0ABW5CT44_9HYPH</name>
<gene>
    <name evidence="16" type="ORF">ACFSKQ_16190</name>
</gene>